<dbReference type="EMBL" id="JARACI010000877">
    <property type="protein sequence ID" value="MDD9206417.1"/>
    <property type="molecule type" value="Genomic_DNA"/>
</dbReference>
<dbReference type="InterPro" id="IPR009351">
    <property type="entry name" value="AlkZ-like"/>
</dbReference>
<evidence type="ECO:0000313" key="2">
    <source>
        <dbReference type="Proteomes" id="UP001165561"/>
    </source>
</evidence>
<dbReference type="Pfam" id="PF06224">
    <property type="entry name" value="AlkZ-like"/>
    <property type="match status" value="1"/>
</dbReference>
<sequence>VLGRPGTLVIDGAVRGTWRARLTGRTLTVRVNAWETLPTRVAAQVRDQAERLAVLRGAAGAQVLVD</sequence>
<comment type="caution">
    <text evidence="1">The sequence shown here is derived from an EMBL/GenBank/DDBJ whole genome shotgun (WGS) entry which is preliminary data.</text>
</comment>
<name>A0ABT5TWI4_9MICO</name>
<reference evidence="1" key="1">
    <citation type="submission" date="2023-02" db="EMBL/GenBank/DDBJ databases">
        <title>Georgenia sp.10Sc9-8, isolated from a soil sample collected from the Taklamakan desert.</title>
        <authorList>
            <person name="Liu S."/>
        </authorList>
    </citation>
    <scope>NUCLEOTIDE SEQUENCE</scope>
    <source>
        <strain evidence="1">10Sc9-8</strain>
    </source>
</reference>
<evidence type="ECO:0000313" key="1">
    <source>
        <dbReference type="EMBL" id="MDD9206417.1"/>
    </source>
</evidence>
<organism evidence="1 2">
    <name type="scientific">Georgenia halotolerans</name>
    <dbReference type="NCBI Taxonomy" id="3028317"/>
    <lineage>
        <taxon>Bacteria</taxon>
        <taxon>Bacillati</taxon>
        <taxon>Actinomycetota</taxon>
        <taxon>Actinomycetes</taxon>
        <taxon>Micrococcales</taxon>
        <taxon>Bogoriellaceae</taxon>
        <taxon>Georgenia</taxon>
    </lineage>
</organism>
<protein>
    <submittedName>
        <fullName evidence="1">Crosslink repair DNA glycosylase YcaQ family protein</fullName>
    </submittedName>
</protein>
<dbReference type="Proteomes" id="UP001165561">
    <property type="component" value="Unassembled WGS sequence"/>
</dbReference>
<accession>A0ABT5TWI4</accession>
<feature type="non-terminal residue" evidence="1">
    <location>
        <position position="1"/>
    </location>
</feature>
<gene>
    <name evidence="1" type="ORF">PU560_08035</name>
</gene>
<proteinExistence type="predicted"/>
<keyword evidence="2" id="KW-1185">Reference proteome</keyword>